<evidence type="ECO:0000256" key="6">
    <source>
        <dbReference type="ARBA" id="ARBA00049417"/>
    </source>
</evidence>
<dbReference type="InterPro" id="IPR006674">
    <property type="entry name" value="HD_domain"/>
</dbReference>
<dbReference type="SMART" id="SM00471">
    <property type="entry name" value="HDc"/>
    <property type="match status" value="1"/>
</dbReference>
<keyword evidence="9" id="KW-1185">Reference proteome</keyword>
<dbReference type="EC" id="3.6.1.41" evidence="1"/>
<comment type="caution">
    <text evidence="8">The sequence shown here is derived from an EMBL/GenBank/DDBJ whole genome shotgun (WGS) entry which is preliminary data.</text>
</comment>
<evidence type="ECO:0000256" key="3">
    <source>
        <dbReference type="ARBA" id="ARBA00022741"/>
    </source>
</evidence>
<dbReference type="InterPro" id="IPR051094">
    <property type="entry name" value="Diverse_Catalytic_Enzymes"/>
</dbReference>
<dbReference type="CDD" id="cd00077">
    <property type="entry name" value="HDc"/>
    <property type="match status" value="1"/>
</dbReference>
<dbReference type="Pfam" id="PF01966">
    <property type="entry name" value="HD"/>
    <property type="match status" value="1"/>
</dbReference>
<dbReference type="SUPFAM" id="SSF109604">
    <property type="entry name" value="HD-domain/PDEase-like"/>
    <property type="match status" value="1"/>
</dbReference>
<evidence type="ECO:0000313" key="8">
    <source>
        <dbReference type="EMBL" id="TGY42615.1"/>
    </source>
</evidence>
<dbReference type="OrthoDB" id="5295945at2"/>
<dbReference type="Gene3D" id="1.10.3210.10">
    <property type="entry name" value="Hypothetical protein af1432"/>
    <property type="match status" value="1"/>
</dbReference>
<evidence type="ECO:0000256" key="1">
    <source>
        <dbReference type="ARBA" id="ARBA00012506"/>
    </source>
</evidence>
<protein>
    <recommendedName>
        <fullName evidence="1">bis(5'-nucleosyl)-tetraphosphatase (symmetrical)</fullName>
        <ecNumber evidence="1">3.6.1.41</ecNumber>
    </recommendedName>
</protein>
<feature type="domain" description="HD" evidence="7">
    <location>
        <begin position="19"/>
        <end position="134"/>
    </location>
</feature>
<dbReference type="Proteomes" id="UP000306888">
    <property type="component" value="Unassembled WGS sequence"/>
</dbReference>
<dbReference type="GO" id="GO:0046872">
    <property type="term" value="F:metal ion binding"/>
    <property type="evidence" value="ECO:0007669"/>
    <property type="project" value="UniProtKB-KW"/>
</dbReference>
<dbReference type="InterPro" id="IPR005249">
    <property type="entry name" value="YqeK"/>
</dbReference>
<keyword evidence="2" id="KW-0479">Metal-binding</keyword>
<evidence type="ECO:0000259" key="7">
    <source>
        <dbReference type="PROSITE" id="PS51831"/>
    </source>
</evidence>
<dbReference type="AlphaFoldDB" id="A0A4S2DKZ9"/>
<accession>A0A4S2DKZ9</accession>
<name>A0A4S2DKZ9_9CLOT</name>
<gene>
    <name evidence="8" type="ORF">E5347_07315</name>
</gene>
<keyword evidence="5" id="KW-0408">Iron</keyword>
<dbReference type="NCBIfam" id="TIGR00277">
    <property type="entry name" value="HDIG"/>
    <property type="match status" value="1"/>
</dbReference>
<proteinExistence type="predicted"/>
<dbReference type="PANTHER" id="PTHR35795:SF1">
    <property type="entry name" value="BIS(5'-NUCLEOSYL)-TETRAPHOSPHATASE, SYMMETRICAL"/>
    <property type="match status" value="1"/>
</dbReference>
<evidence type="ECO:0000256" key="2">
    <source>
        <dbReference type="ARBA" id="ARBA00022723"/>
    </source>
</evidence>
<dbReference type="PANTHER" id="PTHR35795">
    <property type="entry name" value="SLR1885 PROTEIN"/>
    <property type="match status" value="1"/>
</dbReference>
<organism evidence="8 9">
    <name type="scientific">Clostridium sartagoforme</name>
    <dbReference type="NCBI Taxonomy" id="84031"/>
    <lineage>
        <taxon>Bacteria</taxon>
        <taxon>Bacillati</taxon>
        <taxon>Bacillota</taxon>
        <taxon>Clostridia</taxon>
        <taxon>Eubacteriales</taxon>
        <taxon>Clostridiaceae</taxon>
        <taxon>Clostridium</taxon>
    </lineage>
</organism>
<sequence length="188" mass="21739">MLSIEEMKIYLKDNLIENRYIHTLGVADTAIRLARAYGVDEKKAEIAALSHDIAKNRTIYELQDIIKKNNINLTYDEEANQELWHSIVSPIVAKEIFEIEDEEILSAMRWHTTGKENMSKLDKIIYIADMIEPNRNFPGVDLLRREAFKDLDNGVLQGLTHTIKYLLNKGIPIDINSIKARNYLLLKE</sequence>
<dbReference type="EMBL" id="SRYR01000002">
    <property type="protein sequence ID" value="TGY42615.1"/>
    <property type="molecule type" value="Genomic_DNA"/>
</dbReference>
<keyword evidence="4" id="KW-0378">Hydrolase</keyword>
<comment type="catalytic activity">
    <reaction evidence="6">
        <text>P(1),P(4)-bis(5'-adenosyl) tetraphosphate + H2O = 2 ADP + 2 H(+)</text>
        <dbReference type="Rhea" id="RHEA:24252"/>
        <dbReference type="ChEBI" id="CHEBI:15377"/>
        <dbReference type="ChEBI" id="CHEBI:15378"/>
        <dbReference type="ChEBI" id="CHEBI:58141"/>
        <dbReference type="ChEBI" id="CHEBI:456216"/>
        <dbReference type="EC" id="3.6.1.41"/>
    </reaction>
</comment>
<evidence type="ECO:0000256" key="5">
    <source>
        <dbReference type="ARBA" id="ARBA00023004"/>
    </source>
</evidence>
<dbReference type="GO" id="GO:0008803">
    <property type="term" value="F:bis(5'-nucleosyl)-tetraphosphatase (symmetrical) activity"/>
    <property type="evidence" value="ECO:0007669"/>
    <property type="project" value="UniProtKB-EC"/>
</dbReference>
<reference evidence="8 9" key="1">
    <citation type="submission" date="2019-04" db="EMBL/GenBank/DDBJ databases">
        <title>Microbes associate with the intestines of laboratory mice.</title>
        <authorList>
            <person name="Navarre W."/>
            <person name="Wong E."/>
            <person name="Huang K."/>
            <person name="Tropini C."/>
            <person name="Ng K."/>
            <person name="Yu B."/>
        </authorList>
    </citation>
    <scope>NUCLEOTIDE SEQUENCE [LARGE SCALE GENOMIC DNA]</scope>
    <source>
        <strain evidence="8 9">NM50_B9-20</strain>
    </source>
</reference>
<dbReference type="NCBIfam" id="TIGR00488">
    <property type="entry name" value="bis(5'-nucleosyl)-tetraphosphatase (symmetrical) YqeK"/>
    <property type="match status" value="1"/>
</dbReference>
<evidence type="ECO:0000313" key="9">
    <source>
        <dbReference type="Proteomes" id="UP000306888"/>
    </source>
</evidence>
<dbReference type="InterPro" id="IPR006675">
    <property type="entry name" value="HDIG_dom"/>
</dbReference>
<dbReference type="RefSeq" id="WP_136005980.1">
    <property type="nucleotide sequence ID" value="NZ_SRYR01000002.1"/>
</dbReference>
<dbReference type="GO" id="GO:0000166">
    <property type="term" value="F:nucleotide binding"/>
    <property type="evidence" value="ECO:0007669"/>
    <property type="project" value="UniProtKB-KW"/>
</dbReference>
<evidence type="ECO:0000256" key="4">
    <source>
        <dbReference type="ARBA" id="ARBA00022801"/>
    </source>
</evidence>
<dbReference type="InterPro" id="IPR003607">
    <property type="entry name" value="HD/PDEase_dom"/>
</dbReference>
<dbReference type="PROSITE" id="PS51831">
    <property type="entry name" value="HD"/>
    <property type="match status" value="1"/>
</dbReference>
<keyword evidence="3" id="KW-0547">Nucleotide-binding</keyword>